<sequence length="534" mass="58488">MTTTINEAAAALPDVRDAFAGKRILLTGATGFVAKVLLEKLIRTVPDIGRIVLLIRAGGNGDARARFEREVAASSVFDHLRAVRPAWLERFLAERVECVTGEITAPGFGLAPARFAELARDVDVVVNAAASVDFREPLDEALAINTLSLRHVTAFARVANAPLVHVSTCYVNGYNRGEMREQVVAPAGSARGAIPCHRDGWYDVDALIASLQRRIERVRAKAGGADPERLRRRLTDLGIREAQRHGWNDTYTFTKWLGEQVALRAMHGRALTIVRPAIIESTLREPAPGWIEGVKVADAVILAYARGKTSFFPARREGIIDVIPVDLVANAIVLAGAEALSAAPDRRIYQCCSGSTNPLALGELIRLLQAESKRNWRKYERLFHAEPKHDFRTVGEGTFRFFMGAFGIGATAWNGLRRLVGAPGATRALEKLRTTRLLALTFAFYAHPRYRFHNAGLLALAARFGEEARQLYPVDARLVDWEDYLCRVHMAGLNRYALRRKDAVPEEPATAAAVAAAPVDEGAETLAVPATASH</sequence>
<dbReference type="RefSeq" id="WP_259449196.1">
    <property type="nucleotide sequence ID" value="NZ_CP119520.1"/>
</dbReference>
<dbReference type="Pfam" id="PF07993">
    <property type="entry name" value="NAD_binding_4"/>
    <property type="match status" value="1"/>
</dbReference>
<evidence type="ECO:0000313" key="2">
    <source>
        <dbReference type="EMBL" id="MCS0630076.1"/>
    </source>
</evidence>
<dbReference type="CDD" id="cd05236">
    <property type="entry name" value="FAR-N_SDR_e"/>
    <property type="match status" value="1"/>
</dbReference>
<organism evidence="2 3">
    <name type="scientific">Telluria mixta</name>
    <dbReference type="NCBI Taxonomy" id="34071"/>
    <lineage>
        <taxon>Bacteria</taxon>
        <taxon>Pseudomonadati</taxon>
        <taxon>Pseudomonadota</taxon>
        <taxon>Betaproteobacteria</taxon>
        <taxon>Burkholderiales</taxon>
        <taxon>Oxalobacteraceae</taxon>
        <taxon>Telluria group</taxon>
        <taxon>Telluria</taxon>
    </lineage>
</organism>
<dbReference type="PANTHER" id="PTHR11011">
    <property type="entry name" value="MALE STERILITY PROTEIN 2-RELATED"/>
    <property type="match status" value="1"/>
</dbReference>
<evidence type="ECO:0000259" key="1">
    <source>
        <dbReference type="Pfam" id="PF07993"/>
    </source>
</evidence>
<dbReference type="InterPro" id="IPR026055">
    <property type="entry name" value="FAR"/>
</dbReference>
<accession>A0ABT2BZQ6</accession>
<name>A0ABT2BZQ6_9BURK</name>
<comment type="caution">
    <text evidence="2">The sequence shown here is derived from an EMBL/GenBank/DDBJ whole genome shotgun (WGS) entry which is preliminary data.</text>
</comment>
<feature type="domain" description="Thioester reductase (TE)" evidence="1">
    <location>
        <begin position="26"/>
        <end position="332"/>
    </location>
</feature>
<reference evidence="2" key="1">
    <citation type="submission" date="2022-08" db="EMBL/GenBank/DDBJ databases">
        <title>Reclassification of Massilia species as members of the genera Telluria, Duganella, Pseudoduganella, Mokoshia gen. nov. and Zemynaea gen. nov. using orthogonal and non-orthogonal genome-based approaches.</title>
        <authorList>
            <person name="Bowman J.P."/>
        </authorList>
    </citation>
    <scope>NUCLEOTIDE SEQUENCE</scope>
    <source>
        <strain evidence="2">LMG 11547</strain>
    </source>
</reference>
<dbReference type="Gene3D" id="3.40.50.720">
    <property type="entry name" value="NAD(P)-binding Rossmann-like Domain"/>
    <property type="match status" value="1"/>
</dbReference>
<dbReference type="EMBL" id="JANUHC010000004">
    <property type="protein sequence ID" value="MCS0630076.1"/>
    <property type="molecule type" value="Genomic_DNA"/>
</dbReference>
<evidence type="ECO:0000313" key="3">
    <source>
        <dbReference type="Proteomes" id="UP001165263"/>
    </source>
</evidence>
<keyword evidence="3" id="KW-1185">Reference proteome</keyword>
<proteinExistence type="predicted"/>
<gene>
    <name evidence="2" type="ORF">NX786_12105</name>
</gene>
<dbReference type="SUPFAM" id="SSF51735">
    <property type="entry name" value="NAD(P)-binding Rossmann-fold domains"/>
    <property type="match status" value="1"/>
</dbReference>
<dbReference type="PANTHER" id="PTHR11011:SF45">
    <property type="entry name" value="FATTY ACYL-COA REDUCTASE CG8306-RELATED"/>
    <property type="match status" value="1"/>
</dbReference>
<protein>
    <submittedName>
        <fullName evidence="2">Fatty acyl-CoA reductase</fullName>
    </submittedName>
</protein>
<dbReference type="Proteomes" id="UP001165263">
    <property type="component" value="Unassembled WGS sequence"/>
</dbReference>
<dbReference type="InterPro" id="IPR013120">
    <property type="entry name" value="FAR_NAD-bd"/>
</dbReference>
<dbReference type="InterPro" id="IPR036291">
    <property type="entry name" value="NAD(P)-bd_dom_sf"/>
</dbReference>